<accession>A0A4Y2D4G5</accession>
<evidence type="ECO:0000313" key="1">
    <source>
        <dbReference type="EMBL" id="GBM11662.1"/>
    </source>
</evidence>
<comment type="caution">
    <text evidence="1">The sequence shown here is derived from an EMBL/GenBank/DDBJ whole genome shotgun (WGS) entry which is preliminary data.</text>
</comment>
<dbReference type="AlphaFoldDB" id="A0A4Y2D4G5"/>
<protein>
    <submittedName>
        <fullName evidence="1">Uncharacterized protein</fullName>
    </submittedName>
</protein>
<dbReference type="EMBL" id="BGPR01000302">
    <property type="protein sequence ID" value="GBM11662.1"/>
    <property type="molecule type" value="Genomic_DNA"/>
</dbReference>
<proteinExistence type="predicted"/>
<evidence type="ECO:0000313" key="2">
    <source>
        <dbReference type="Proteomes" id="UP000499080"/>
    </source>
</evidence>
<keyword evidence="2" id="KW-1185">Reference proteome</keyword>
<organism evidence="1 2">
    <name type="scientific">Araneus ventricosus</name>
    <name type="common">Orbweaver spider</name>
    <name type="synonym">Epeira ventricosa</name>
    <dbReference type="NCBI Taxonomy" id="182803"/>
    <lineage>
        <taxon>Eukaryota</taxon>
        <taxon>Metazoa</taxon>
        <taxon>Ecdysozoa</taxon>
        <taxon>Arthropoda</taxon>
        <taxon>Chelicerata</taxon>
        <taxon>Arachnida</taxon>
        <taxon>Araneae</taxon>
        <taxon>Araneomorphae</taxon>
        <taxon>Entelegynae</taxon>
        <taxon>Araneoidea</taxon>
        <taxon>Araneidae</taxon>
        <taxon>Araneus</taxon>
    </lineage>
</organism>
<name>A0A4Y2D4G5_ARAVE</name>
<dbReference type="Proteomes" id="UP000499080">
    <property type="component" value="Unassembled WGS sequence"/>
</dbReference>
<sequence length="145" mass="16358">MFTFRCGWFEDVNKQRVVDSFSAETAVSSKHSFLPSSNSLTLLGHTLCTKFDITKPFVDYVKHSSFAYRQFNSKFTYGNPTILAYEFIHSRNRGTVGHCPCLGVPPHNADTTGIWCTVRETALRTPLSSCDKFVKHASLLREEIG</sequence>
<gene>
    <name evidence="1" type="ORF">AVEN_16967_1</name>
</gene>
<reference evidence="1 2" key="1">
    <citation type="journal article" date="2019" name="Sci. Rep.">
        <title>Orb-weaving spider Araneus ventricosus genome elucidates the spidroin gene catalogue.</title>
        <authorList>
            <person name="Kono N."/>
            <person name="Nakamura H."/>
            <person name="Ohtoshi R."/>
            <person name="Moran D.A.P."/>
            <person name="Shinohara A."/>
            <person name="Yoshida Y."/>
            <person name="Fujiwara M."/>
            <person name="Mori M."/>
            <person name="Tomita M."/>
            <person name="Arakawa K."/>
        </authorList>
    </citation>
    <scope>NUCLEOTIDE SEQUENCE [LARGE SCALE GENOMIC DNA]</scope>
</reference>